<sequence>MAVNEKKKKKKKKNPQLPAVDMQKLPGSFSLIQSHCEYCTVTFPKHIHMQTGGVWMTACLDHAACQLQAVEQVFFACIHSLVDSNFIFPLVAKIKHLICLEKPCTLCFSPFLTRFSHQILCRFYFNIMVSLKYLIITLLQSTKPIITLSYGPWSKPCSRHGFLSTCSPNSPHISLLITHHHTSVKTPLYQRQHLNISILMNPSYHFIRPSNPRIGEFFILPHPFHIQMCEIQDFHLVEIDSLPSNLISQTNISIFHNQKLSSKIHCLTPLFKAENNSKYYLKACNMSITLHKRLQAQRKEKNSEWVTQIRVLLETFRKRFYQFSTHPNSSFQSFRSYPCTQKPSILPQNHHSRLSNIQNPQLETGQFFQNQFLHLWVLRDDESRFKNDGFLKTNNATFFHISYTIINPFTHPVDPFLEPPCRNNQGKISDTCIEVKRGLYYLWNLLYKCRKVSPGLFLQVIF</sequence>
<proteinExistence type="predicted"/>
<dbReference type="VEuPathDB" id="FungiDB:VP01_3747g2"/>
<organism evidence="1 2">
    <name type="scientific">Puccinia sorghi</name>
    <dbReference type="NCBI Taxonomy" id="27349"/>
    <lineage>
        <taxon>Eukaryota</taxon>
        <taxon>Fungi</taxon>
        <taxon>Dikarya</taxon>
        <taxon>Basidiomycota</taxon>
        <taxon>Pucciniomycotina</taxon>
        <taxon>Pucciniomycetes</taxon>
        <taxon>Pucciniales</taxon>
        <taxon>Pucciniaceae</taxon>
        <taxon>Puccinia</taxon>
    </lineage>
</organism>
<name>A0A0L6UVT1_9BASI</name>
<dbReference type="EMBL" id="LAVV01008776">
    <property type="protein sequence ID" value="KNZ51970.1"/>
    <property type="molecule type" value="Genomic_DNA"/>
</dbReference>
<keyword evidence="2" id="KW-1185">Reference proteome</keyword>
<evidence type="ECO:0000313" key="2">
    <source>
        <dbReference type="Proteomes" id="UP000037035"/>
    </source>
</evidence>
<gene>
    <name evidence="1" type="ORF">VP01_3747g2</name>
</gene>
<evidence type="ECO:0000313" key="1">
    <source>
        <dbReference type="EMBL" id="KNZ51970.1"/>
    </source>
</evidence>
<reference evidence="1 2" key="1">
    <citation type="submission" date="2015-08" db="EMBL/GenBank/DDBJ databases">
        <title>Next Generation Sequencing and Analysis of the Genome of Puccinia sorghi L Schw, the Causal Agent of Maize Common Rust.</title>
        <authorList>
            <person name="Rochi L."/>
            <person name="Burguener G."/>
            <person name="Darino M."/>
            <person name="Turjanski A."/>
            <person name="Kreff E."/>
            <person name="Dieguez M.J."/>
            <person name="Sacco F."/>
        </authorList>
    </citation>
    <scope>NUCLEOTIDE SEQUENCE [LARGE SCALE GENOMIC DNA]</scope>
    <source>
        <strain evidence="1 2">RO10H11247</strain>
    </source>
</reference>
<dbReference type="Proteomes" id="UP000037035">
    <property type="component" value="Unassembled WGS sequence"/>
</dbReference>
<protein>
    <submittedName>
        <fullName evidence="1">Uncharacterized protein</fullName>
    </submittedName>
</protein>
<accession>A0A0L6UVT1</accession>
<comment type="caution">
    <text evidence="1">The sequence shown here is derived from an EMBL/GenBank/DDBJ whole genome shotgun (WGS) entry which is preliminary data.</text>
</comment>
<dbReference type="AlphaFoldDB" id="A0A0L6UVT1"/>